<sequence length="2534" mass="266664">MTLDGYGSTEHLRSRTRRSTPSNRTDDSLVLTDNAPAFYTPGQPIGFLRACGTVYEKKYLSRKLGYCCIFIAPIALIVSLVIGLFPVLYAVATHTLNVAVLHVEQSNITQPTNTSFPITLQGQATKLGIFPARLVFNEPIQVWWAKPPKPGQKPSPETLEEVNLGQLKLDSISAAAGHSRIKQATNFEIHDEQAFGEFTRFLITQPSFTWKLNTTKVHVEAFNFLPLYTDLTFTKHLNLKGFNNFEGAQLLDFQLPGPDPAGGISLQATAALYNPSPFGFQLGTLDVALYYQNMYLGPASTSDLNLTSGLNVVTLNGRLVPYNDNATALDALGKLFTGYINGDTLSASARGVSARQNNGDVISWLSAGIEVMNLNIPLKSPVPINPIKAIDIKMLSLVYTPETAYNPTTFSNAVSAQLSLPFGFPLDVVNAANTLTILFQGAQVGTVNSAFSNTTAALRVISATETTGTLDITLPPSSLTLANTTEAAKRELEHFTAYLTMTKGADIQLQGAAKVVTDTPLGRVLLDGILFEVDSGLLGVQGLNSQPTVISRVDATGGTKQGIELSVGVTLFNPSNLNLTVGAAHFHIVNQDVLGVATISGLTLNPGRNDLNATAVFDANSSPYGLTTLNRFISGLDTDVRIRGFDGSTDIASLVPALSQIDVPSTLPGLKSSLIKSANLTVLQSTGIEDNIADGTVFLDNPFSSPLTLKRIRSNVTSHGIFVASIDAEIDFLAQGHAVTSSPPIPLNLNLYPPDLFGLVHALAIQSGQDPLLIEGLVQLGGYTMTPSTTANSRRSLSDTIMHETNITDEASGITALDTNWFDKRGNIYTGFDLPSYVSKCFSVATANLEAIAEASLGDYTTSLTLAQNDVPLGTDVTLNRLLPVLAKPIVQKIVDGAVLNIDRATILNPQQNRFQTALQGTITGTGPFDATIRFGSGLEVFWNGRLLGQIAMPDVALVADVGATLEVIADFVVADVEYLTTFTKYLLTEKSFVWNVAGSNITAVALGIEIEGVTISKNVILSAFDGLKNSVIINSFDLPSNDPAGGIHLTAVSTIYNPAQVGIQLSRFGVNLLANGTALGPGAAAEPFVLQALAVTTLPLEGRLAPQTTEQGLAVLSTIFGNFINDINSEISVQGDYAGPADVTWLNEGIKIFDVKVSLPSQKFTLIRTISINQIALYFTQETAWTPSTSSNETQAQFFLPFAFPLDIVEAGGNFIANYDNKDMAQLAVPLSPSTTDVMTRILTLMFVQVGFDVYSDAHSTFSQFVADATAGTQVTFNLHGVADTKVQTAAGTVALSGVKFDVDTNLLGLQNLNARPTTISDLDVFHGFPSYVQINANAELFNPSHITIGAGDVTFDVIFLGAKVGTAVINALVLVPGVNKIATQVRYSPQGAANVATGQKLLQNYIQGVISTVQIQGSSSTTPIASLQQGLSGVTLQAALPPLTELLVSRARLFIPPNIAQTGIAQANVDIRNPFTASISLLKVKAGASYAGILLGTIDQDLSRNPIQAPGHATTTSRLIPLNLNLDPKNLIRFVLAAAAATNTDYGPLRPLFQQVLDQPSTKTTISPYPDANQPNCHSGQQFDAIGAVLKTVQGLATTLNLSSTDKLDDYQLNLDFVQEPVPTETDNSVLYLLGPAGAPIVLNLVNAAQLTVKLATATNVTNSGFDVSLSASIADIGPLDAQIEFPNPLTVTWQGRDIATLSLPPICAFANIGVPDLQTTGRLTITNQGAFTDFATFLLKSPNFQWTISSPNITARALGITFSNVPFSKTLDFSGFNGLPGVAASNFDVYGDTSNSLLIRTSASIPNPSTIGIQLDTANFVIFFMGTNIGPVHSTDLFLPAKATSNATLEGAITAKSGNDLKNTGILFSNFLQGKTQIIQVRGDSVVTRANGNQPVRWLSAAFRTLTLDVALPGHIYKIIYAITISDFTVFVQGDPSQSYVVPTSSNSTMVTFANPFNFGLQPLSAAPSIQISYQGGNAASLALPSVPVQAGISHGPMDIQALQLAWRRQNLIAGDHANFQAFLAQLTDRDRGTFDMIGSADIVARTAIGDVFITGVPFRVTTTLSGVNSFNGVATLTDPRATSGSNAFIFLTITVTLTNPSNLTVFSDEVFLPSLFRNTVVGRAELPSIGLIPGENRLKANFYYAPANANDSTAQQLITQYIQPSLSDGTSPQSSPLIIDGTAGPQGNLTAYDSLRPALAGVKLSTALEGIALRLITEVDVFLTGQTIATGLANLLTGGAVLPEADLQVTVTNGIPTNLFLVSLQGSAKVAGSQPRDASNPDARVSYTFASPLGVAAGGTVKTPRIPGVVLPKGLIASLGVIGKNVDLYTSLGVRIGQTAGDSYFAPGLNYAQLDVKSLYFLDIGGLIIPIPSEISSITDLLGLITGHGLDLGSVLPGIAGLLTQAKDGNIIAGLNSAGKQIVCDLTKGLNTLSAGLLGGILNDANCPGAPGTSSASATMSSTTATSASGSSPAAPLSAGAAAASTRIASLTAAPAASVNALTASTTVPPPATVAAASSTRQVVPFLTLR</sequence>
<dbReference type="PANTHER" id="PTHR35895">
    <property type="entry name" value="CHROMOSOME 16, WHOLE GENOME SHOTGUN SEQUENCE"/>
    <property type="match status" value="1"/>
</dbReference>
<evidence type="ECO:0000313" key="3">
    <source>
        <dbReference type="EMBL" id="TKY86943.1"/>
    </source>
</evidence>
<keyword evidence="2" id="KW-0472">Membrane</keyword>
<reference evidence="3 4" key="1">
    <citation type="submission" date="2019-05" db="EMBL/GenBank/DDBJ databases">
        <title>Sporisorium graminicola CBS 10092 draft sequencing and annotation.</title>
        <authorList>
            <person name="Solano-Gonzalez S."/>
            <person name="Caddick M.X."/>
            <person name="Darby A."/>
        </authorList>
    </citation>
    <scope>NUCLEOTIDE SEQUENCE [LARGE SCALE GENOMIC DNA]</scope>
    <source>
        <strain evidence="3 4">CBS 10092</strain>
    </source>
</reference>
<keyword evidence="2" id="KW-1133">Transmembrane helix</keyword>
<evidence type="ECO:0000313" key="4">
    <source>
        <dbReference type="Proteomes" id="UP000306050"/>
    </source>
</evidence>
<name>A0A4U7KRH6_9BASI</name>
<comment type="caution">
    <text evidence="3">The sequence shown here is derived from an EMBL/GenBank/DDBJ whole genome shotgun (WGS) entry which is preliminary data.</text>
</comment>
<proteinExistence type="predicted"/>
<feature type="region of interest" description="Disordered" evidence="1">
    <location>
        <begin position="1"/>
        <end position="29"/>
    </location>
</feature>
<dbReference type="InterPro" id="IPR022185">
    <property type="entry name" value="DUF3712"/>
</dbReference>
<dbReference type="OrthoDB" id="10039566at2759"/>
<feature type="region of interest" description="Disordered" evidence="1">
    <location>
        <begin position="2456"/>
        <end position="2476"/>
    </location>
</feature>
<dbReference type="GeneID" id="40727126"/>
<gene>
    <name evidence="3" type="ORF">EX895_004231</name>
</gene>
<organism evidence="3 4">
    <name type="scientific">Sporisorium graminicola</name>
    <dbReference type="NCBI Taxonomy" id="280036"/>
    <lineage>
        <taxon>Eukaryota</taxon>
        <taxon>Fungi</taxon>
        <taxon>Dikarya</taxon>
        <taxon>Basidiomycota</taxon>
        <taxon>Ustilaginomycotina</taxon>
        <taxon>Ustilaginomycetes</taxon>
        <taxon>Ustilaginales</taxon>
        <taxon>Ustilaginaceae</taxon>
        <taxon>Sporisorium</taxon>
    </lineage>
</organism>
<dbReference type="RefSeq" id="XP_029738928.1">
    <property type="nucleotide sequence ID" value="XM_029884827.1"/>
</dbReference>
<evidence type="ECO:0000256" key="2">
    <source>
        <dbReference type="SAM" id="Phobius"/>
    </source>
</evidence>
<dbReference type="InterPro" id="IPR046368">
    <property type="entry name" value="Tag1"/>
</dbReference>
<dbReference type="GO" id="GO:0000329">
    <property type="term" value="C:fungal-type vacuole membrane"/>
    <property type="evidence" value="ECO:0007669"/>
    <property type="project" value="InterPro"/>
</dbReference>
<feature type="transmembrane region" description="Helical" evidence="2">
    <location>
        <begin position="64"/>
        <end position="89"/>
    </location>
</feature>
<keyword evidence="4" id="KW-1185">Reference proteome</keyword>
<dbReference type="Pfam" id="PF12505">
    <property type="entry name" value="DUF3712"/>
    <property type="match status" value="6"/>
</dbReference>
<dbReference type="PANTHER" id="PTHR35895:SF1">
    <property type="entry name" value="LIPID-BINDING SERUM GLYCOPROTEIN C-TERMINAL DOMAIN-CONTAINING PROTEIN"/>
    <property type="match status" value="1"/>
</dbReference>
<protein>
    <submittedName>
        <fullName evidence="3">Uncharacterized protein</fullName>
    </submittedName>
</protein>
<dbReference type="Proteomes" id="UP000306050">
    <property type="component" value="Chromosome SGRAM_23"/>
</dbReference>
<dbReference type="KEGG" id="sgra:EX895_004231"/>
<dbReference type="EMBL" id="SRRM01000015">
    <property type="protein sequence ID" value="TKY86943.1"/>
    <property type="molecule type" value="Genomic_DNA"/>
</dbReference>
<keyword evidence="2" id="KW-0812">Transmembrane</keyword>
<accession>A0A4U7KRH6</accession>
<evidence type="ECO:0000256" key="1">
    <source>
        <dbReference type="SAM" id="MobiDB-lite"/>
    </source>
</evidence>